<dbReference type="EMBL" id="FOTY01000037">
    <property type="protein sequence ID" value="SFM35432.1"/>
    <property type="molecule type" value="Genomic_DNA"/>
</dbReference>
<name>A0A1I4Q5U5_9BACI</name>
<reference evidence="1 2" key="1">
    <citation type="submission" date="2016-10" db="EMBL/GenBank/DDBJ databases">
        <authorList>
            <person name="de Groot N.N."/>
        </authorList>
    </citation>
    <scope>NUCLEOTIDE SEQUENCE [LARGE SCALE GENOMIC DNA]</scope>
    <source>
        <strain evidence="1 2">CGMCC 1.6134</strain>
    </source>
</reference>
<dbReference type="AlphaFoldDB" id="A0A1I4Q5U5"/>
<keyword evidence="2" id="KW-1185">Reference proteome</keyword>
<gene>
    <name evidence="1" type="ORF">SAMN04488054_13717</name>
</gene>
<dbReference type="Proteomes" id="UP000199668">
    <property type="component" value="Unassembled WGS sequence"/>
</dbReference>
<dbReference type="STRING" id="266892.SAMN04488054_13717"/>
<evidence type="ECO:0000313" key="1">
    <source>
        <dbReference type="EMBL" id="SFM35432.1"/>
    </source>
</evidence>
<proteinExistence type="predicted"/>
<protein>
    <submittedName>
        <fullName evidence="1">Uncharacterized protein</fullName>
    </submittedName>
</protein>
<evidence type="ECO:0000313" key="2">
    <source>
        <dbReference type="Proteomes" id="UP000199668"/>
    </source>
</evidence>
<sequence length="150" mass="16703">MCLYGVYKDVLVINPEQNNTTVRVDACIADEVQQLNDQGIVTLGCCCNHGTAGQNVEWENAFGIWKSHADPPIALIRENSVRAAKKLGYNPYPYYYADGISGGVWQMPLKTGCITEQDCVEWHRRNNLPAEKDLGLLKRGRALNYSPANS</sequence>
<accession>A0A1I4Q5U5</accession>
<organism evidence="1 2">
    <name type="scientific">Salibacterium qingdaonense</name>
    <dbReference type="NCBI Taxonomy" id="266892"/>
    <lineage>
        <taxon>Bacteria</taxon>
        <taxon>Bacillati</taxon>
        <taxon>Bacillota</taxon>
        <taxon>Bacilli</taxon>
        <taxon>Bacillales</taxon>
        <taxon>Bacillaceae</taxon>
    </lineage>
</organism>